<accession>A0A2M8G0X4</accession>
<organism evidence="2 3">
    <name type="scientific">Candidatus Colwellbacteria bacterium CG_4_9_14_0_2_um_filter_50_12</name>
    <dbReference type="NCBI Taxonomy" id="1974538"/>
    <lineage>
        <taxon>Bacteria</taxon>
        <taxon>Candidatus Colwelliibacteriota</taxon>
    </lineage>
</organism>
<keyword evidence="1" id="KW-0472">Membrane</keyword>
<dbReference type="EMBL" id="PFQX01000054">
    <property type="protein sequence ID" value="PJC65296.1"/>
    <property type="molecule type" value="Genomic_DNA"/>
</dbReference>
<dbReference type="AlphaFoldDB" id="A0A2M8G0X4"/>
<evidence type="ECO:0000313" key="2">
    <source>
        <dbReference type="EMBL" id="PJC65296.1"/>
    </source>
</evidence>
<sequence>MNQEHQKAPRWAWGIAWALITVGLLVLLSGILSHYLPTGEQLGSWIINKVRQKASAANPYQLPYGVVGFTLAPGETSPWIATPPGSVYNISFDKQIQICFSDGFCRYLGANDHNDEGVRRGVFRISAYEEETRVAVTIERR</sequence>
<reference evidence="3" key="1">
    <citation type="submission" date="2017-09" db="EMBL/GenBank/DDBJ databases">
        <title>Depth-based differentiation of microbial function through sediment-hosted aquifers and enrichment of novel symbionts in the deep terrestrial subsurface.</title>
        <authorList>
            <person name="Probst A.J."/>
            <person name="Ladd B."/>
            <person name="Jarett J.K."/>
            <person name="Geller-Mcgrath D.E."/>
            <person name="Sieber C.M.K."/>
            <person name="Emerson J.B."/>
            <person name="Anantharaman K."/>
            <person name="Thomas B.C."/>
            <person name="Malmstrom R."/>
            <person name="Stieglmeier M."/>
            <person name="Klingl A."/>
            <person name="Woyke T."/>
            <person name="Ryan C.M."/>
            <person name="Banfield J.F."/>
        </authorList>
    </citation>
    <scope>NUCLEOTIDE SEQUENCE [LARGE SCALE GENOMIC DNA]</scope>
</reference>
<name>A0A2M8G0X4_9BACT</name>
<feature type="transmembrane region" description="Helical" evidence="1">
    <location>
        <begin position="12"/>
        <end position="36"/>
    </location>
</feature>
<proteinExistence type="predicted"/>
<keyword evidence="1" id="KW-0812">Transmembrane</keyword>
<keyword evidence="1" id="KW-1133">Transmembrane helix</keyword>
<protein>
    <submittedName>
        <fullName evidence="2">Uncharacterized protein</fullName>
    </submittedName>
</protein>
<evidence type="ECO:0000313" key="3">
    <source>
        <dbReference type="Proteomes" id="UP000229674"/>
    </source>
</evidence>
<dbReference type="Proteomes" id="UP000229674">
    <property type="component" value="Unassembled WGS sequence"/>
</dbReference>
<comment type="caution">
    <text evidence="2">The sequence shown here is derived from an EMBL/GenBank/DDBJ whole genome shotgun (WGS) entry which is preliminary data.</text>
</comment>
<gene>
    <name evidence="2" type="ORF">CO020_01475</name>
</gene>
<evidence type="ECO:0000256" key="1">
    <source>
        <dbReference type="SAM" id="Phobius"/>
    </source>
</evidence>